<sequence>MDTTISVRNSFGETLLGLSYSHDLVADIFSRACVDAYREYDGQRLGYAFTQIFEPDVLAEVCLLQGLSYELVATVRYQPTAEIRRLAGWMEDAGDLPVVELINLGSVLVSISRFDVAQRVIQLAADRSCTSRERFEIAWLKFLVSNRCDDGRRSTEFFQAMQIEVEAGSIPDARVLDVCTQAVVWYLKRKEVSRDLFVWAVKRGNSVARNGTALDPATVSAWYRGIAMLPAARRDSSMTRRCMEIAHDAAETSVQHSSYASSVNALKTYHESTLKEHLYVTRDLDRAEAAGQALVDLDPVWSPSYGELAEVYEAFGRTERAAEMYERATTLGPPYVRHHLYRAGKCRAAIGEYDLAADSYSLLLGLAPLNHHVREAGAAVAKRASKESRNRFETELARASTLTAQGE</sequence>
<comment type="caution">
    <text evidence="2">The sequence shown here is derived from an EMBL/GenBank/DDBJ whole genome shotgun (WGS) entry which is preliminary data.</text>
</comment>
<dbReference type="PROSITE" id="PS50005">
    <property type="entry name" value="TPR"/>
    <property type="match status" value="1"/>
</dbReference>
<evidence type="ECO:0000313" key="2">
    <source>
        <dbReference type="EMBL" id="MBF6299073.1"/>
    </source>
</evidence>
<evidence type="ECO:0000256" key="1">
    <source>
        <dbReference type="PROSITE-ProRule" id="PRU00339"/>
    </source>
</evidence>
<proteinExistence type="predicted"/>
<organism evidence="2 3">
    <name type="scientific">Nocardia amamiensis</name>
    <dbReference type="NCBI Taxonomy" id="404578"/>
    <lineage>
        <taxon>Bacteria</taxon>
        <taxon>Bacillati</taxon>
        <taxon>Actinomycetota</taxon>
        <taxon>Actinomycetes</taxon>
        <taxon>Mycobacteriales</taxon>
        <taxon>Nocardiaceae</taxon>
        <taxon>Nocardia</taxon>
    </lineage>
</organism>
<keyword evidence="3" id="KW-1185">Reference proteome</keyword>
<dbReference type="Pfam" id="PF13176">
    <property type="entry name" value="TPR_7"/>
    <property type="match status" value="1"/>
</dbReference>
<name>A0ABS0CT99_9NOCA</name>
<dbReference type="Proteomes" id="UP000702209">
    <property type="component" value="Unassembled WGS sequence"/>
</dbReference>
<evidence type="ECO:0000313" key="3">
    <source>
        <dbReference type="Proteomes" id="UP000702209"/>
    </source>
</evidence>
<gene>
    <name evidence="2" type="ORF">IU459_16205</name>
</gene>
<reference evidence="2 3" key="1">
    <citation type="submission" date="2020-10" db="EMBL/GenBank/DDBJ databases">
        <title>Identification of Nocardia species via Next-generation sequencing and recognition of intraspecies genetic diversity.</title>
        <authorList>
            <person name="Li P."/>
            <person name="Li P."/>
            <person name="Lu B."/>
        </authorList>
    </citation>
    <scope>NUCLEOTIDE SEQUENCE [LARGE SCALE GENOMIC DNA]</scope>
    <source>
        <strain evidence="2 3">BJ06-0157</strain>
    </source>
</reference>
<dbReference type="EMBL" id="JADLQX010000011">
    <property type="protein sequence ID" value="MBF6299073.1"/>
    <property type="molecule type" value="Genomic_DNA"/>
</dbReference>
<dbReference type="Gene3D" id="1.25.40.10">
    <property type="entry name" value="Tetratricopeptide repeat domain"/>
    <property type="match status" value="1"/>
</dbReference>
<keyword evidence="1" id="KW-0802">TPR repeat</keyword>
<dbReference type="InterPro" id="IPR019734">
    <property type="entry name" value="TPR_rpt"/>
</dbReference>
<protein>
    <recommendedName>
        <fullName evidence="4">Tetratricopeptide repeat protein</fullName>
    </recommendedName>
</protein>
<feature type="repeat" description="TPR" evidence="1">
    <location>
        <begin position="302"/>
        <end position="335"/>
    </location>
</feature>
<dbReference type="SUPFAM" id="SSF48452">
    <property type="entry name" value="TPR-like"/>
    <property type="match status" value="1"/>
</dbReference>
<evidence type="ECO:0008006" key="4">
    <source>
        <dbReference type="Google" id="ProtNLM"/>
    </source>
</evidence>
<dbReference type="InterPro" id="IPR011990">
    <property type="entry name" value="TPR-like_helical_dom_sf"/>
</dbReference>
<dbReference type="RefSeq" id="WP_195130366.1">
    <property type="nucleotide sequence ID" value="NZ_JADLQX010000011.1"/>
</dbReference>
<accession>A0ABS0CT99</accession>